<protein>
    <recommendedName>
        <fullName evidence="5">Magnetosome protein Mad7</fullName>
    </recommendedName>
</protein>
<organism evidence="3 4">
    <name type="scientific">Fundidesulfovibrio magnetotacticus</name>
    <dbReference type="NCBI Taxonomy" id="2730080"/>
    <lineage>
        <taxon>Bacteria</taxon>
        <taxon>Pseudomonadati</taxon>
        <taxon>Thermodesulfobacteriota</taxon>
        <taxon>Desulfovibrionia</taxon>
        <taxon>Desulfovibrionales</taxon>
        <taxon>Desulfovibrionaceae</taxon>
        <taxon>Fundidesulfovibrio</taxon>
    </lineage>
</organism>
<proteinExistence type="predicted"/>
<evidence type="ECO:0000256" key="1">
    <source>
        <dbReference type="SAM" id="MobiDB-lite"/>
    </source>
</evidence>
<gene>
    <name evidence="3" type="ORF">NNJEOMEG_00153</name>
</gene>
<keyword evidence="2" id="KW-0472">Membrane</keyword>
<evidence type="ECO:0000256" key="2">
    <source>
        <dbReference type="SAM" id="Phobius"/>
    </source>
</evidence>
<feature type="transmembrane region" description="Helical" evidence="2">
    <location>
        <begin position="80"/>
        <end position="101"/>
    </location>
</feature>
<keyword evidence="2" id="KW-1133">Transmembrane helix</keyword>
<dbReference type="EMBL" id="BLTE01000001">
    <property type="protein sequence ID" value="GFK92329.1"/>
    <property type="molecule type" value="Genomic_DNA"/>
</dbReference>
<sequence>MKYPSICKSCAYQGYSPEICALHRKHLQKQSGECARAPRPVKGRYVSGTTFVAGVCAGVLTSVVGLSVACLAGVKALCGTAASAKLVTGAGAAGGVTGMTLKKRPARSSAKGTSVAPRHGFDDEGEFPCPPL</sequence>
<accession>A0A6V8LQC7</accession>
<dbReference type="RefSeq" id="WP_173080351.1">
    <property type="nucleotide sequence ID" value="NZ_BLTE01000001.1"/>
</dbReference>
<evidence type="ECO:0008006" key="5">
    <source>
        <dbReference type="Google" id="ProtNLM"/>
    </source>
</evidence>
<dbReference type="Proteomes" id="UP000494245">
    <property type="component" value="Unassembled WGS sequence"/>
</dbReference>
<evidence type="ECO:0000313" key="3">
    <source>
        <dbReference type="EMBL" id="GFK92329.1"/>
    </source>
</evidence>
<keyword evidence="4" id="KW-1185">Reference proteome</keyword>
<dbReference type="AlphaFoldDB" id="A0A6V8LQC7"/>
<reference evidence="3 4" key="1">
    <citation type="submission" date="2020-04" db="EMBL/GenBank/DDBJ databases">
        <authorList>
            <consortium name="Desulfovibrio sp. FSS-1 genome sequencing consortium"/>
            <person name="Shimoshige H."/>
            <person name="Kobayashi H."/>
            <person name="Maekawa T."/>
        </authorList>
    </citation>
    <scope>NUCLEOTIDE SEQUENCE [LARGE SCALE GENOMIC DNA]</scope>
    <source>
        <strain evidence="3 4">SIID29052-01</strain>
    </source>
</reference>
<comment type="caution">
    <text evidence="3">The sequence shown here is derived from an EMBL/GenBank/DDBJ whole genome shotgun (WGS) entry which is preliminary data.</text>
</comment>
<name>A0A6V8LQC7_9BACT</name>
<feature type="transmembrane region" description="Helical" evidence="2">
    <location>
        <begin position="51"/>
        <end position="74"/>
    </location>
</feature>
<evidence type="ECO:0000313" key="4">
    <source>
        <dbReference type="Proteomes" id="UP000494245"/>
    </source>
</evidence>
<keyword evidence="2" id="KW-0812">Transmembrane</keyword>
<reference evidence="3 4" key="2">
    <citation type="submission" date="2020-05" db="EMBL/GenBank/DDBJ databases">
        <title>Draft genome sequence of Desulfovibrio sp. strainFSS-1.</title>
        <authorList>
            <person name="Shimoshige H."/>
            <person name="Kobayashi H."/>
            <person name="Maekawa T."/>
        </authorList>
    </citation>
    <scope>NUCLEOTIDE SEQUENCE [LARGE SCALE GENOMIC DNA]</scope>
    <source>
        <strain evidence="3 4">SIID29052-01</strain>
    </source>
</reference>
<feature type="region of interest" description="Disordered" evidence="1">
    <location>
        <begin position="101"/>
        <end position="132"/>
    </location>
</feature>